<feature type="non-terminal residue" evidence="3">
    <location>
        <position position="515"/>
    </location>
</feature>
<dbReference type="GO" id="GO:1990247">
    <property type="term" value="F:N6-methyladenosine-containing RNA reader activity"/>
    <property type="evidence" value="ECO:0007669"/>
    <property type="project" value="TreeGrafter"/>
</dbReference>
<reference evidence="3" key="1">
    <citation type="submission" date="2023-03" db="EMBL/GenBank/DDBJ databases">
        <title>Massive genome expansion in bonnet fungi (Mycena s.s.) driven by repeated elements and novel gene families across ecological guilds.</title>
        <authorList>
            <consortium name="Lawrence Berkeley National Laboratory"/>
            <person name="Harder C.B."/>
            <person name="Miyauchi S."/>
            <person name="Viragh M."/>
            <person name="Kuo A."/>
            <person name="Thoen E."/>
            <person name="Andreopoulos B."/>
            <person name="Lu D."/>
            <person name="Skrede I."/>
            <person name="Drula E."/>
            <person name="Henrissat B."/>
            <person name="Morin E."/>
            <person name="Kohler A."/>
            <person name="Barry K."/>
            <person name="LaButti K."/>
            <person name="Morin E."/>
            <person name="Salamov A."/>
            <person name="Lipzen A."/>
            <person name="Mereny Z."/>
            <person name="Hegedus B."/>
            <person name="Baldrian P."/>
            <person name="Stursova M."/>
            <person name="Weitz H."/>
            <person name="Taylor A."/>
            <person name="Grigoriev I.V."/>
            <person name="Nagy L.G."/>
            <person name="Martin F."/>
            <person name="Kauserud H."/>
        </authorList>
    </citation>
    <scope>NUCLEOTIDE SEQUENCE</scope>
    <source>
        <strain evidence="3">9144</strain>
    </source>
</reference>
<evidence type="ECO:0000313" key="4">
    <source>
        <dbReference type="Proteomes" id="UP001219525"/>
    </source>
</evidence>
<dbReference type="InterPro" id="IPR035979">
    <property type="entry name" value="RBD_domain_sf"/>
</dbReference>
<organism evidence="3 4">
    <name type="scientific">Mycena pura</name>
    <dbReference type="NCBI Taxonomy" id="153505"/>
    <lineage>
        <taxon>Eukaryota</taxon>
        <taxon>Fungi</taxon>
        <taxon>Dikarya</taxon>
        <taxon>Basidiomycota</taxon>
        <taxon>Agaricomycotina</taxon>
        <taxon>Agaricomycetes</taxon>
        <taxon>Agaricomycetidae</taxon>
        <taxon>Agaricales</taxon>
        <taxon>Marasmiineae</taxon>
        <taxon>Mycenaceae</taxon>
        <taxon>Mycena</taxon>
    </lineage>
</organism>
<sequence length="515" mass="55946">RQPYHPAPPVSRSDWVMWAGNVPRDARHDELWSVFAERASSDAHAHGVLSIFFIPHSACALVNYSSAATLAAAIAKFDGVPFRAGNAGSALKCRPRDGDDDLHAGVGGQRGVGMHEYSMRDRTREWVEAESGAHFNSERHTDKDRAASTRAASTMKAAGSASSGSASTSSSMLARHFPQRFFILKSLTREDLDLSVRTGVWATQHHNEGVLDRAFRTAADVVLIFSVNKSGEFYGWARSAGPAPTAEAEAETHAHSPFGNLARAVQSAPALFACQSSALLTVLPVLKSKYSLDPIVLRVLEHPLLEPLLLAAPRGTEEGIRAPADTPNRAGNGGGRQEQGGEGEGMGQCWGQNFALHWMCTTSLPFKSTRSLRNPWNHDRQVKVARDGTELEPAVGRALIEQWSGSGADGTRRQLVLTSLSRVQSAPALFTCQSSVLLSVLPVLKSKHSLDPMQEQGGEGDWGQNFALHWMCTTSLPFKSTRSLRNPWNHDQQVKVARDGTELEPAVGRALIEQW</sequence>
<dbReference type="Gene3D" id="3.10.590.10">
    <property type="entry name" value="ph1033 like domains"/>
    <property type="match status" value="3"/>
</dbReference>
<dbReference type="GO" id="GO:0000398">
    <property type="term" value="P:mRNA splicing, via spliceosome"/>
    <property type="evidence" value="ECO:0007669"/>
    <property type="project" value="TreeGrafter"/>
</dbReference>
<feature type="compositionally biased region" description="Basic and acidic residues" evidence="1">
    <location>
        <begin position="136"/>
        <end position="147"/>
    </location>
</feature>
<dbReference type="EMBL" id="JARJCW010000036">
    <property type="protein sequence ID" value="KAJ7207548.1"/>
    <property type="molecule type" value="Genomic_DNA"/>
</dbReference>
<feature type="domain" description="YTH" evidence="2">
    <location>
        <begin position="179"/>
        <end position="403"/>
    </location>
</feature>
<feature type="compositionally biased region" description="Gly residues" evidence="1">
    <location>
        <begin position="331"/>
        <end position="346"/>
    </location>
</feature>
<dbReference type="CDD" id="cd21134">
    <property type="entry name" value="YTH"/>
    <property type="match status" value="1"/>
</dbReference>
<evidence type="ECO:0000259" key="2">
    <source>
        <dbReference type="PROSITE" id="PS50882"/>
    </source>
</evidence>
<feature type="region of interest" description="Disordered" evidence="1">
    <location>
        <begin position="131"/>
        <end position="169"/>
    </location>
</feature>
<comment type="caution">
    <text evidence="3">The sequence shown here is derived from an EMBL/GenBank/DDBJ whole genome shotgun (WGS) entry which is preliminary data.</text>
</comment>
<feature type="compositionally biased region" description="Low complexity" evidence="1">
    <location>
        <begin position="151"/>
        <end position="169"/>
    </location>
</feature>
<dbReference type="InterPro" id="IPR045168">
    <property type="entry name" value="YTH_prot"/>
</dbReference>
<evidence type="ECO:0000256" key="1">
    <source>
        <dbReference type="SAM" id="MobiDB-lite"/>
    </source>
</evidence>
<evidence type="ECO:0000313" key="3">
    <source>
        <dbReference type="EMBL" id="KAJ7207548.1"/>
    </source>
</evidence>
<proteinExistence type="predicted"/>
<dbReference type="Pfam" id="PF04146">
    <property type="entry name" value="YTH"/>
    <property type="match status" value="2"/>
</dbReference>
<dbReference type="GO" id="GO:0005654">
    <property type="term" value="C:nucleoplasm"/>
    <property type="evidence" value="ECO:0007669"/>
    <property type="project" value="TreeGrafter"/>
</dbReference>
<dbReference type="GO" id="GO:0000381">
    <property type="term" value="P:regulation of alternative mRNA splicing, via spliceosome"/>
    <property type="evidence" value="ECO:0007669"/>
    <property type="project" value="TreeGrafter"/>
</dbReference>
<accession>A0AAD6VEI7</accession>
<dbReference type="GO" id="GO:0003729">
    <property type="term" value="F:mRNA binding"/>
    <property type="evidence" value="ECO:0007669"/>
    <property type="project" value="TreeGrafter"/>
</dbReference>
<dbReference type="AlphaFoldDB" id="A0AAD6VEI7"/>
<dbReference type="InterPro" id="IPR007275">
    <property type="entry name" value="YTH_domain"/>
</dbReference>
<name>A0AAD6VEI7_9AGAR</name>
<gene>
    <name evidence="3" type="ORF">GGX14DRAFT_341524</name>
</gene>
<protein>
    <submittedName>
        <fullName evidence="3">YT521-B-like domain-containing protein</fullName>
    </submittedName>
</protein>
<keyword evidence="4" id="KW-1185">Reference proteome</keyword>
<dbReference type="SUPFAM" id="SSF54928">
    <property type="entry name" value="RNA-binding domain, RBD"/>
    <property type="match status" value="1"/>
</dbReference>
<dbReference type="PROSITE" id="PS50882">
    <property type="entry name" value="YTH"/>
    <property type="match status" value="1"/>
</dbReference>
<feature type="region of interest" description="Disordered" evidence="1">
    <location>
        <begin position="316"/>
        <end position="346"/>
    </location>
</feature>
<dbReference type="PANTHER" id="PTHR12357">
    <property type="entry name" value="YTH YT521-B HOMOLOGY DOMAIN-CONTAINING"/>
    <property type="match status" value="1"/>
</dbReference>
<dbReference type="PANTHER" id="PTHR12357:SF3">
    <property type="entry name" value="YTH DOMAIN-CONTAINING PROTEIN 1"/>
    <property type="match status" value="1"/>
</dbReference>
<dbReference type="Proteomes" id="UP001219525">
    <property type="component" value="Unassembled WGS sequence"/>
</dbReference>
<feature type="non-terminal residue" evidence="3">
    <location>
        <position position="1"/>
    </location>
</feature>